<dbReference type="OrthoDB" id="9782395at2"/>
<evidence type="ECO:0000313" key="2">
    <source>
        <dbReference type="EMBL" id="AOX03159.1"/>
    </source>
</evidence>
<sequence>MIFRIHSHSSGPNYKAKLVPWVTLVLTLTLMFGYKRIESYLVQPKVALVLGGSESRERFAAKFAVKHPDLDIWVSSGSPKGYAKRLFTREGIDVSRLHLDYKAVDTVTNFTTLVDQLEAQDIDSVYLITSDYHMRRARLIGDIVFGSRGIVLKPLPVPSEKSPEPLDKALRDGARALLWLTTGQTGAELGQASKRLIK</sequence>
<dbReference type="EMBL" id="CP017599">
    <property type="protein sequence ID" value="AOX03159.1"/>
    <property type="molecule type" value="Genomic_DNA"/>
</dbReference>
<name>A0A1D8TZT5_9CYAN</name>
<dbReference type="STRING" id="1458985.BJP34_30285"/>
<dbReference type="CDD" id="cd06259">
    <property type="entry name" value="YdcF-like"/>
    <property type="match status" value="1"/>
</dbReference>
<feature type="domain" description="DUF218" evidence="1">
    <location>
        <begin position="46"/>
        <end position="168"/>
    </location>
</feature>
<dbReference type="InterPro" id="IPR003848">
    <property type="entry name" value="DUF218"/>
</dbReference>
<dbReference type="AlphaFoldDB" id="A0A1D8TZT5"/>
<organism evidence="2 3">
    <name type="scientific">Moorena producens PAL-8-15-08-1</name>
    <dbReference type="NCBI Taxonomy" id="1458985"/>
    <lineage>
        <taxon>Bacteria</taxon>
        <taxon>Bacillati</taxon>
        <taxon>Cyanobacteriota</taxon>
        <taxon>Cyanophyceae</taxon>
        <taxon>Coleofasciculales</taxon>
        <taxon>Coleofasciculaceae</taxon>
        <taxon>Moorena</taxon>
    </lineage>
</organism>
<reference evidence="3" key="1">
    <citation type="submission" date="2016-10" db="EMBL/GenBank/DDBJ databases">
        <title>Comparative genomics uncovers the prolific and rare metabolic potential of the cyanobacterial genus Moorea.</title>
        <authorList>
            <person name="Leao T."/>
            <person name="Castelao G."/>
            <person name="Korobeynikov A."/>
            <person name="Monroe E.A."/>
            <person name="Podell S."/>
            <person name="Glukhov E."/>
            <person name="Allen E."/>
            <person name="Gerwick W.H."/>
            <person name="Gerwick L."/>
        </authorList>
    </citation>
    <scope>NUCLEOTIDE SEQUENCE [LARGE SCALE GENOMIC DNA]</scope>
    <source>
        <strain evidence="3">PAL-8-15-08-1</strain>
    </source>
</reference>
<gene>
    <name evidence="2" type="ORF">BJP34_30285</name>
</gene>
<accession>A0A1D8TZT5</accession>
<dbReference type="KEGG" id="mpro:BJP34_30285"/>
<dbReference type="Pfam" id="PF02698">
    <property type="entry name" value="DUF218"/>
    <property type="match status" value="1"/>
</dbReference>
<evidence type="ECO:0000313" key="3">
    <source>
        <dbReference type="Proteomes" id="UP000177870"/>
    </source>
</evidence>
<proteinExistence type="predicted"/>
<dbReference type="Proteomes" id="UP000177870">
    <property type="component" value="Chromosome"/>
</dbReference>
<evidence type="ECO:0000259" key="1">
    <source>
        <dbReference type="Pfam" id="PF02698"/>
    </source>
</evidence>
<protein>
    <recommendedName>
        <fullName evidence="1">DUF218 domain-containing protein</fullName>
    </recommendedName>
</protein>